<organism evidence="1 2">
    <name type="scientific">Smallanthus sonchifolius</name>
    <dbReference type="NCBI Taxonomy" id="185202"/>
    <lineage>
        <taxon>Eukaryota</taxon>
        <taxon>Viridiplantae</taxon>
        <taxon>Streptophyta</taxon>
        <taxon>Embryophyta</taxon>
        <taxon>Tracheophyta</taxon>
        <taxon>Spermatophyta</taxon>
        <taxon>Magnoliopsida</taxon>
        <taxon>eudicotyledons</taxon>
        <taxon>Gunneridae</taxon>
        <taxon>Pentapetalae</taxon>
        <taxon>asterids</taxon>
        <taxon>campanulids</taxon>
        <taxon>Asterales</taxon>
        <taxon>Asteraceae</taxon>
        <taxon>Asteroideae</taxon>
        <taxon>Heliantheae alliance</taxon>
        <taxon>Millerieae</taxon>
        <taxon>Smallanthus</taxon>
    </lineage>
</organism>
<dbReference type="EMBL" id="CM042038">
    <property type="protein sequence ID" value="KAI3732814.1"/>
    <property type="molecule type" value="Genomic_DNA"/>
</dbReference>
<reference evidence="1 2" key="2">
    <citation type="journal article" date="2022" name="Mol. Ecol. Resour.">
        <title>The genomes of chicory, endive, great burdock and yacon provide insights into Asteraceae paleo-polyploidization history and plant inulin production.</title>
        <authorList>
            <person name="Fan W."/>
            <person name="Wang S."/>
            <person name="Wang H."/>
            <person name="Wang A."/>
            <person name="Jiang F."/>
            <person name="Liu H."/>
            <person name="Zhao H."/>
            <person name="Xu D."/>
            <person name="Zhang Y."/>
        </authorList>
    </citation>
    <scope>NUCLEOTIDE SEQUENCE [LARGE SCALE GENOMIC DNA]</scope>
    <source>
        <strain evidence="2">cv. Yunnan</strain>
        <tissue evidence="1">Leaves</tissue>
    </source>
</reference>
<keyword evidence="2" id="KW-1185">Reference proteome</keyword>
<evidence type="ECO:0000313" key="1">
    <source>
        <dbReference type="EMBL" id="KAI3732814.1"/>
    </source>
</evidence>
<protein>
    <submittedName>
        <fullName evidence="1">Uncharacterized protein</fullName>
    </submittedName>
</protein>
<reference evidence="2" key="1">
    <citation type="journal article" date="2022" name="Mol. Ecol. Resour.">
        <title>The genomes of chicory, endive, great burdock and yacon provide insights into Asteraceae palaeo-polyploidization history and plant inulin production.</title>
        <authorList>
            <person name="Fan W."/>
            <person name="Wang S."/>
            <person name="Wang H."/>
            <person name="Wang A."/>
            <person name="Jiang F."/>
            <person name="Liu H."/>
            <person name="Zhao H."/>
            <person name="Xu D."/>
            <person name="Zhang Y."/>
        </authorList>
    </citation>
    <scope>NUCLEOTIDE SEQUENCE [LARGE SCALE GENOMIC DNA]</scope>
    <source>
        <strain evidence="2">cv. Yunnan</strain>
    </source>
</reference>
<dbReference type="Proteomes" id="UP001056120">
    <property type="component" value="Linkage Group LG21"/>
</dbReference>
<name>A0ACB9CEX2_9ASTR</name>
<comment type="caution">
    <text evidence="1">The sequence shown here is derived from an EMBL/GenBank/DDBJ whole genome shotgun (WGS) entry which is preliminary data.</text>
</comment>
<proteinExistence type="predicted"/>
<evidence type="ECO:0000313" key="2">
    <source>
        <dbReference type="Proteomes" id="UP001056120"/>
    </source>
</evidence>
<accession>A0ACB9CEX2</accession>
<gene>
    <name evidence="1" type="ORF">L1987_64023</name>
</gene>
<sequence>MFFRNNENCHVDIGEQCSRHALLYKSLKNLRDEILKHHTDFMVKSYWPLDLTLTVMNSQGTARNRGKVRIEQISILQAQNLLYLYGQKKAD</sequence>